<proteinExistence type="predicted"/>
<evidence type="ECO:0000259" key="3">
    <source>
        <dbReference type="PROSITE" id="PS51123"/>
    </source>
</evidence>
<gene>
    <name evidence="4" type="ORF">COY52_06040</name>
</gene>
<dbReference type="InterPro" id="IPR036737">
    <property type="entry name" value="OmpA-like_sf"/>
</dbReference>
<name>A0A2M7SB75_9BACT</name>
<dbReference type="InterPro" id="IPR006665">
    <property type="entry name" value="OmpA-like"/>
</dbReference>
<comment type="caution">
    <text evidence="4">The sequence shown here is derived from an EMBL/GenBank/DDBJ whole genome shotgun (WGS) entry which is preliminary data.</text>
</comment>
<dbReference type="SUPFAM" id="SSF56935">
    <property type="entry name" value="Porins"/>
    <property type="match status" value="1"/>
</dbReference>
<keyword evidence="1" id="KW-0472">Membrane</keyword>
<feature type="coiled-coil region" evidence="2">
    <location>
        <begin position="319"/>
        <end position="359"/>
    </location>
</feature>
<dbReference type="Proteomes" id="UP000229307">
    <property type="component" value="Unassembled WGS sequence"/>
</dbReference>
<accession>A0A2M7SB75</accession>
<dbReference type="EMBL" id="PFMR01000166">
    <property type="protein sequence ID" value="PIZ16797.1"/>
    <property type="molecule type" value="Genomic_DNA"/>
</dbReference>
<evidence type="ECO:0000313" key="5">
    <source>
        <dbReference type="Proteomes" id="UP000229307"/>
    </source>
</evidence>
<dbReference type="SUPFAM" id="SSF103088">
    <property type="entry name" value="OmpA-like"/>
    <property type="match status" value="1"/>
</dbReference>
<dbReference type="PANTHER" id="PTHR30329:SF21">
    <property type="entry name" value="LIPOPROTEIN YIAD-RELATED"/>
    <property type="match status" value="1"/>
</dbReference>
<evidence type="ECO:0000313" key="4">
    <source>
        <dbReference type="EMBL" id="PIZ16797.1"/>
    </source>
</evidence>
<dbReference type="InterPro" id="IPR050330">
    <property type="entry name" value="Bact_OuterMem_StrucFunc"/>
</dbReference>
<dbReference type="Gene3D" id="3.30.1330.60">
    <property type="entry name" value="OmpA-like domain"/>
    <property type="match status" value="1"/>
</dbReference>
<evidence type="ECO:0000256" key="1">
    <source>
        <dbReference type="PROSITE-ProRule" id="PRU00473"/>
    </source>
</evidence>
<dbReference type="PANTHER" id="PTHR30329">
    <property type="entry name" value="STATOR ELEMENT OF FLAGELLAR MOTOR COMPLEX"/>
    <property type="match status" value="1"/>
</dbReference>
<reference evidence="5" key="1">
    <citation type="submission" date="2017-09" db="EMBL/GenBank/DDBJ databases">
        <title>Depth-based differentiation of microbial function through sediment-hosted aquifers and enrichment of novel symbionts in the deep terrestrial subsurface.</title>
        <authorList>
            <person name="Probst A.J."/>
            <person name="Ladd B."/>
            <person name="Jarett J.K."/>
            <person name="Geller-Mcgrath D.E."/>
            <person name="Sieber C.M.K."/>
            <person name="Emerson J.B."/>
            <person name="Anantharaman K."/>
            <person name="Thomas B.C."/>
            <person name="Malmstrom R."/>
            <person name="Stieglmeier M."/>
            <person name="Klingl A."/>
            <person name="Woyke T."/>
            <person name="Ryan C.M."/>
            <person name="Banfield J.F."/>
        </authorList>
    </citation>
    <scope>NUCLEOTIDE SEQUENCE [LARGE SCALE GENOMIC DNA]</scope>
</reference>
<sequence>MMKLKILLLTFCILYFAFCSGGYAAFEDLSISARSIGMGGAFIAVADDASTLFYNPAGLFQITRPELLVNGSYLFHLSGNSLYGFIGYVNRISEIGHVGISLLSRGVNLSARYRENILGLSYCGIINPKISWGVTLKMCSKNYPDNTRTISAISDSRFFDERFPADLSADLACFFKPLKTEKLSVGISCTEIGTGIWGFRAGAGYKFDGFSVFNNIVGSTDIAIRGNGDFKLNLGYETWFKQTEGLKKIIQDNILGVRAGTKIGGDGDFSFVFGGSVKSNNIKKTDWKLDCAFALPYHSSTEFFTGGAWVSLSFLFGDADRWEKERLEREKEKRAKEELEKLLREHQKALEDLKKLEGLILTEDNEKIIIVAQESAIRFASGSAEILPESYEALDLITNALKAYPGSIILIEGHTDNVPISPRLKAKYPSNLELSKDRAENVAQYFVKQDIPDEKLIKKGYGEKKPIALNTSEEGRIKNRRVEITIQK</sequence>
<dbReference type="PROSITE" id="PS51123">
    <property type="entry name" value="OMPA_2"/>
    <property type="match status" value="1"/>
</dbReference>
<keyword evidence="2" id="KW-0175">Coiled coil</keyword>
<dbReference type="Gene3D" id="2.40.160.60">
    <property type="entry name" value="Outer membrane protein transport protein (OMPP1/FadL/TodX)"/>
    <property type="match status" value="1"/>
</dbReference>
<dbReference type="AlphaFoldDB" id="A0A2M7SB75"/>
<dbReference type="GO" id="GO:0016020">
    <property type="term" value="C:membrane"/>
    <property type="evidence" value="ECO:0007669"/>
    <property type="project" value="UniProtKB-UniRule"/>
</dbReference>
<dbReference type="CDD" id="cd07185">
    <property type="entry name" value="OmpA_C-like"/>
    <property type="match status" value="1"/>
</dbReference>
<organism evidence="4 5">
    <name type="scientific">Candidatus Desantisbacteria bacterium CG_4_10_14_0_8_um_filter_48_22</name>
    <dbReference type="NCBI Taxonomy" id="1974543"/>
    <lineage>
        <taxon>Bacteria</taxon>
        <taxon>Candidatus Desantisiibacteriota</taxon>
    </lineage>
</organism>
<evidence type="ECO:0000256" key="2">
    <source>
        <dbReference type="SAM" id="Coils"/>
    </source>
</evidence>
<feature type="domain" description="OmpA-like" evidence="3">
    <location>
        <begin position="366"/>
        <end position="488"/>
    </location>
</feature>
<protein>
    <recommendedName>
        <fullName evidence="3">OmpA-like domain-containing protein</fullName>
    </recommendedName>
</protein>
<dbReference type="Pfam" id="PF00691">
    <property type="entry name" value="OmpA"/>
    <property type="match status" value="1"/>
</dbReference>